<dbReference type="Proteomes" id="UP000247485">
    <property type="component" value="Unassembled WGS sequence"/>
</dbReference>
<comment type="caution">
    <text evidence="1">The sequence shown here is derived from an EMBL/GenBank/DDBJ whole genome shotgun (WGS) entry which is preliminary data.</text>
</comment>
<sequence>MFRARVWLTDFIITRKVCFMDEKLIPKAIRIATCVDASRSMAGNSSVHIQGVLYVF</sequence>
<organism evidence="1 2">
    <name type="scientific">Klebsiella oxytoca</name>
    <dbReference type="NCBI Taxonomy" id="571"/>
    <lineage>
        <taxon>Bacteria</taxon>
        <taxon>Pseudomonadati</taxon>
        <taxon>Pseudomonadota</taxon>
        <taxon>Gammaproteobacteria</taxon>
        <taxon>Enterobacterales</taxon>
        <taxon>Enterobacteriaceae</taxon>
        <taxon>Klebsiella/Raoultella group</taxon>
        <taxon>Klebsiella</taxon>
    </lineage>
</organism>
<gene>
    <name evidence="1" type="ORF">DET57_10412</name>
</gene>
<evidence type="ECO:0000313" key="1">
    <source>
        <dbReference type="EMBL" id="PXW46954.1"/>
    </source>
</evidence>
<dbReference type="AlphaFoldDB" id="A0A318FTK8"/>
<protein>
    <submittedName>
        <fullName evidence="1">Uncharacterized protein</fullName>
    </submittedName>
</protein>
<accession>A0A318FTK8</accession>
<evidence type="ECO:0000313" key="2">
    <source>
        <dbReference type="Proteomes" id="UP000247485"/>
    </source>
</evidence>
<reference evidence="1 2" key="1">
    <citation type="submission" date="2018-05" db="EMBL/GenBank/DDBJ databases">
        <title>Freshwater and sediment microbial communities from various areas in North America, analyzing microbe dynamics in response to fracking.</title>
        <authorList>
            <person name="Lamendella R."/>
        </authorList>
    </citation>
    <scope>NUCLEOTIDE SEQUENCE [LARGE SCALE GENOMIC DNA]</scope>
    <source>
        <strain evidence="1 2">67</strain>
    </source>
</reference>
<proteinExistence type="predicted"/>
<name>A0A318FTK8_KLEOX</name>
<dbReference type="EMBL" id="QJJG01000004">
    <property type="protein sequence ID" value="PXW46954.1"/>
    <property type="molecule type" value="Genomic_DNA"/>
</dbReference>